<dbReference type="GO" id="GO:0016747">
    <property type="term" value="F:acyltransferase activity, transferring groups other than amino-acyl groups"/>
    <property type="evidence" value="ECO:0007669"/>
    <property type="project" value="InterPro"/>
</dbReference>
<dbReference type="SUPFAM" id="SSF55729">
    <property type="entry name" value="Acyl-CoA N-acyltransferases (Nat)"/>
    <property type="match status" value="1"/>
</dbReference>
<protein>
    <submittedName>
        <fullName evidence="2">GNAT family N-acetyltransferase</fullName>
    </submittedName>
</protein>
<keyword evidence="3" id="KW-1185">Reference proteome</keyword>
<feature type="domain" description="N-acetyltransferase" evidence="1">
    <location>
        <begin position="39"/>
        <end position="181"/>
    </location>
</feature>
<dbReference type="Pfam" id="PF00583">
    <property type="entry name" value="Acetyltransf_1"/>
    <property type="match status" value="1"/>
</dbReference>
<reference evidence="2" key="1">
    <citation type="submission" date="2022-07" db="EMBL/GenBank/DDBJ databases">
        <title>Parvularcula maris sp. nov., an algicidal bacterium isolated from seawater.</title>
        <authorList>
            <person name="Li F."/>
        </authorList>
    </citation>
    <scope>NUCLEOTIDE SEQUENCE</scope>
    <source>
        <strain evidence="2">BGMRC 0090</strain>
    </source>
</reference>
<dbReference type="PROSITE" id="PS51186">
    <property type="entry name" value="GNAT"/>
    <property type="match status" value="1"/>
</dbReference>
<dbReference type="AlphaFoldDB" id="A0A9X2RIX0"/>
<dbReference type="RefSeq" id="WP_256619180.1">
    <property type="nucleotide sequence ID" value="NZ_JANIBC010000004.1"/>
</dbReference>
<dbReference type="CDD" id="cd04301">
    <property type="entry name" value="NAT_SF"/>
    <property type="match status" value="1"/>
</dbReference>
<sequence length="181" mass="21176">MSAAPRAPEPLERHEVTIRYLEQTSPRAQTPLPRPGRALALMRAEKPHPDFYRFLFNGVGEPHRWISRRYMNDEALRKHTDDPQTYIYVLYAEGSPAGFGEIDARKDGEAAIKFFGLFPHMQGQRLGRWFFREITELAWQLRRGRVIIETCTLDNPRALQLYQREGFTIYDQAKGLIEWRG</sequence>
<dbReference type="Gene3D" id="3.40.630.30">
    <property type="match status" value="1"/>
</dbReference>
<accession>A0A9X2RIX0</accession>
<evidence type="ECO:0000259" key="1">
    <source>
        <dbReference type="PROSITE" id="PS51186"/>
    </source>
</evidence>
<organism evidence="2 3">
    <name type="scientific">Parvularcula maris</name>
    <dbReference type="NCBI Taxonomy" id="2965077"/>
    <lineage>
        <taxon>Bacteria</taxon>
        <taxon>Pseudomonadati</taxon>
        <taxon>Pseudomonadota</taxon>
        <taxon>Alphaproteobacteria</taxon>
        <taxon>Parvularculales</taxon>
        <taxon>Parvularculaceae</taxon>
        <taxon>Parvularcula</taxon>
    </lineage>
</organism>
<dbReference type="Proteomes" id="UP001142610">
    <property type="component" value="Unassembled WGS sequence"/>
</dbReference>
<evidence type="ECO:0000313" key="3">
    <source>
        <dbReference type="Proteomes" id="UP001142610"/>
    </source>
</evidence>
<dbReference type="InterPro" id="IPR000182">
    <property type="entry name" value="GNAT_dom"/>
</dbReference>
<dbReference type="InterPro" id="IPR016181">
    <property type="entry name" value="Acyl_CoA_acyltransferase"/>
</dbReference>
<evidence type="ECO:0000313" key="2">
    <source>
        <dbReference type="EMBL" id="MCQ8185311.1"/>
    </source>
</evidence>
<gene>
    <name evidence="2" type="ORF">NOG11_07890</name>
</gene>
<dbReference type="EMBL" id="JANIBC010000004">
    <property type="protein sequence ID" value="MCQ8185311.1"/>
    <property type="molecule type" value="Genomic_DNA"/>
</dbReference>
<name>A0A9X2RIX0_9PROT</name>
<comment type="caution">
    <text evidence="2">The sequence shown here is derived from an EMBL/GenBank/DDBJ whole genome shotgun (WGS) entry which is preliminary data.</text>
</comment>
<proteinExistence type="predicted"/>